<dbReference type="Proteomes" id="UP001239414">
    <property type="component" value="Unassembled WGS sequence"/>
</dbReference>
<evidence type="ECO:0000313" key="1">
    <source>
        <dbReference type="EMBL" id="MDK4246593.1"/>
    </source>
</evidence>
<keyword evidence="2" id="KW-1185">Reference proteome</keyword>
<dbReference type="EMBL" id="JASNUO010000001">
    <property type="protein sequence ID" value="MDK4246593.1"/>
    <property type="molecule type" value="Genomic_DNA"/>
</dbReference>
<protein>
    <submittedName>
        <fullName evidence="1">Uncharacterized protein</fullName>
    </submittedName>
</protein>
<evidence type="ECO:0000313" key="2">
    <source>
        <dbReference type="Proteomes" id="UP001239414"/>
    </source>
</evidence>
<organism evidence="1 2">
    <name type="scientific">Corynebacterium accolens</name>
    <dbReference type="NCBI Taxonomy" id="38284"/>
    <lineage>
        <taxon>Bacteria</taxon>
        <taxon>Bacillati</taxon>
        <taxon>Actinomycetota</taxon>
        <taxon>Actinomycetes</taxon>
        <taxon>Mycobacteriales</taxon>
        <taxon>Corynebacteriaceae</taxon>
        <taxon>Corynebacterium</taxon>
    </lineage>
</organism>
<accession>A0ABT7FLY4</accession>
<gene>
    <name evidence="1" type="ORF">QPX34_00950</name>
</gene>
<name>A0ABT7FLY4_9CORY</name>
<comment type="caution">
    <text evidence="1">The sequence shown here is derived from an EMBL/GenBank/DDBJ whole genome shotgun (WGS) entry which is preliminary data.</text>
</comment>
<reference evidence="1 2" key="1">
    <citation type="submission" date="2023-05" db="EMBL/GenBank/DDBJ databases">
        <title>Metabolic capabilities are highly conserved among human nasal-associated Corynebacterium species in pangenomic analyses.</title>
        <authorList>
            <person name="Tran T.H."/>
            <person name="Roberts A.Q."/>
            <person name="Escapa I.F."/>
            <person name="Gao W."/>
            <person name="Conlan S."/>
            <person name="Kong H."/>
            <person name="Segre J.A."/>
            <person name="Kelly M.S."/>
            <person name="Lemon K.P."/>
        </authorList>
    </citation>
    <scope>NUCLEOTIDE SEQUENCE [LARGE SCALE GENOMIC DNA]</scope>
    <source>
        <strain evidence="1 2">KPL3802</strain>
    </source>
</reference>
<proteinExistence type="predicted"/>
<dbReference type="RefSeq" id="WP_005284904.1">
    <property type="nucleotide sequence ID" value="NZ_CP100374.1"/>
</dbReference>
<sequence>MDLSTIQMHLDNFVNTWEGWNNVVKGLDSLVGIKEGFATVRDLIVDGAENFHAASSLSSK</sequence>